<name>A0A9Q0LQW7_ANAIG</name>
<dbReference type="PROSITE" id="PS50097">
    <property type="entry name" value="BTB"/>
    <property type="match status" value="1"/>
</dbReference>
<reference evidence="3" key="1">
    <citation type="submission" date="2022-10" db="EMBL/GenBank/DDBJ databases">
        <title>Novel sulphate-reducing endosymbionts in the free-living metamonad Anaeramoeba.</title>
        <authorList>
            <person name="Jerlstrom-Hultqvist J."/>
            <person name="Cepicka I."/>
            <person name="Gallot-Lavallee L."/>
            <person name="Salas-Leiva D."/>
            <person name="Curtis B.A."/>
            <person name="Zahonova K."/>
            <person name="Pipaliya S."/>
            <person name="Dacks J."/>
            <person name="Roger A.J."/>
        </authorList>
    </citation>
    <scope>NUCLEOTIDE SEQUENCE</scope>
    <source>
        <strain evidence="3">BMAN</strain>
    </source>
</reference>
<dbReference type="Gene3D" id="1.25.40.420">
    <property type="match status" value="1"/>
</dbReference>
<dbReference type="CDD" id="cd18186">
    <property type="entry name" value="BTB_POZ_ZBTB_KLHL-like"/>
    <property type="match status" value="1"/>
</dbReference>
<dbReference type="Proteomes" id="UP001149090">
    <property type="component" value="Unassembled WGS sequence"/>
</dbReference>
<feature type="domain" description="BTB" evidence="1">
    <location>
        <begin position="26"/>
        <end position="97"/>
    </location>
</feature>
<dbReference type="AlphaFoldDB" id="A0A9Q0LQW7"/>
<dbReference type="Pfam" id="PF00651">
    <property type="entry name" value="BTB"/>
    <property type="match status" value="1"/>
</dbReference>
<dbReference type="EMBL" id="JAPDFW010000055">
    <property type="protein sequence ID" value="KAJ5078156.1"/>
    <property type="molecule type" value="Genomic_DNA"/>
</dbReference>
<dbReference type="OrthoDB" id="298084at2759"/>
<dbReference type="Gene3D" id="3.30.710.10">
    <property type="entry name" value="Potassium Channel Kv1.1, Chain A"/>
    <property type="match status" value="1"/>
</dbReference>
<evidence type="ECO:0000259" key="2">
    <source>
        <dbReference type="PROSITE" id="PS51886"/>
    </source>
</evidence>
<evidence type="ECO:0000313" key="4">
    <source>
        <dbReference type="Proteomes" id="UP001149090"/>
    </source>
</evidence>
<protein>
    <submittedName>
        <fullName evidence="3">Pep-cterm sorting domain-containing protein</fullName>
    </submittedName>
</protein>
<gene>
    <name evidence="3" type="ORF">M0811_05414</name>
</gene>
<evidence type="ECO:0000259" key="1">
    <source>
        <dbReference type="PROSITE" id="PS50097"/>
    </source>
</evidence>
<dbReference type="InterPro" id="IPR011705">
    <property type="entry name" value="BACK"/>
</dbReference>
<dbReference type="PANTHER" id="PTHR45632">
    <property type="entry name" value="LD33804P"/>
    <property type="match status" value="1"/>
</dbReference>
<dbReference type="SMART" id="SM00584">
    <property type="entry name" value="TLDc"/>
    <property type="match status" value="1"/>
</dbReference>
<dbReference type="InterPro" id="IPR006571">
    <property type="entry name" value="TLDc_dom"/>
</dbReference>
<comment type="caution">
    <text evidence="3">The sequence shown here is derived from an EMBL/GenBank/DDBJ whole genome shotgun (WGS) entry which is preliminary data.</text>
</comment>
<dbReference type="Pfam" id="PF07707">
    <property type="entry name" value="BACK"/>
    <property type="match status" value="1"/>
</dbReference>
<dbReference type="Pfam" id="PF07534">
    <property type="entry name" value="TLD"/>
    <property type="match status" value="1"/>
</dbReference>
<dbReference type="SUPFAM" id="SSF54695">
    <property type="entry name" value="POZ domain"/>
    <property type="match status" value="1"/>
</dbReference>
<feature type="domain" description="TLDc" evidence="2">
    <location>
        <begin position="301"/>
        <end position="473"/>
    </location>
</feature>
<accession>A0A9Q0LQW7</accession>
<dbReference type="CDD" id="cd14733">
    <property type="entry name" value="BACK"/>
    <property type="match status" value="1"/>
</dbReference>
<dbReference type="InterPro" id="IPR000210">
    <property type="entry name" value="BTB/POZ_dom"/>
</dbReference>
<proteinExistence type="predicted"/>
<evidence type="ECO:0000313" key="3">
    <source>
        <dbReference type="EMBL" id="KAJ5078156.1"/>
    </source>
</evidence>
<sequence>MSKQYSNFLQLSQDFKNLFNTNDNYSDFEIICKENNQTSSFQCHKSILSVRSDFFKSLFRSKMKEFQENKITFENVSKNTLESILKFFYTGNIEITSENAFDILLFASKYLIEELIKILSQFIMENCQIENVVDILRISESMDFVEMENYCYNFMCENLNDFSNSVFFYQLEEDQIEKLLEKENWKINDLEVVEALARWGKSKLNFAPDFEKLDREKKELVKNKISDFLDKIRLIDFSQQELQKVYKMGLIEKDLKAKIKNIQAMSGLANQEKRKKLIKEYKQSENPGSLRFKSKFRHGSKILDSQKIKILKEFLNDNEFLEQMQLAFSSENDGFKSESFHQKCDEKGKTLVLIKTMNDFILGGYSKVGWNLKITSQRDPDSFLFSIVNPKKTNPIKLSTIDPSESVIYSFIDDGPNWGAPDLRLNHNMKEISVNLGVRFELPPNIPMSKSSEFLVGSSKEEVVEIEIYCEKI</sequence>
<organism evidence="3 4">
    <name type="scientific">Anaeramoeba ignava</name>
    <name type="common">Anaerobic marine amoeba</name>
    <dbReference type="NCBI Taxonomy" id="1746090"/>
    <lineage>
        <taxon>Eukaryota</taxon>
        <taxon>Metamonada</taxon>
        <taxon>Anaeramoebidae</taxon>
        <taxon>Anaeramoeba</taxon>
    </lineage>
</organism>
<dbReference type="PROSITE" id="PS51886">
    <property type="entry name" value="TLDC"/>
    <property type="match status" value="1"/>
</dbReference>
<dbReference type="InterPro" id="IPR011333">
    <property type="entry name" value="SKP1/BTB/POZ_sf"/>
</dbReference>
<dbReference type="SMART" id="SM00225">
    <property type="entry name" value="BTB"/>
    <property type="match status" value="1"/>
</dbReference>
<keyword evidence="4" id="KW-1185">Reference proteome</keyword>